<gene>
    <name evidence="2" type="ORF">GDO78_021247</name>
</gene>
<protein>
    <recommendedName>
        <fullName evidence="1">Amidase domain-containing protein</fullName>
    </recommendedName>
</protein>
<dbReference type="AlphaFoldDB" id="A0A8J6BEW2"/>
<dbReference type="SUPFAM" id="SSF75304">
    <property type="entry name" value="Amidase signature (AS) enzymes"/>
    <property type="match status" value="1"/>
</dbReference>
<reference evidence="2" key="1">
    <citation type="thesis" date="2020" institute="ProQuest LLC" country="789 East Eisenhower Parkway, Ann Arbor, MI, USA">
        <title>Comparative Genomics and Chromosome Evolution.</title>
        <authorList>
            <person name="Mudd A.B."/>
        </authorList>
    </citation>
    <scope>NUCLEOTIDE SEQUENCE</scope>
    <source>
        <strain evidence="2">HN-11 Male</strain>
        <tissue evidence="2">Kidney and liver</tissue>
    </source>
</reference>
<dbReference type="OrthoDB" id="6428749at2759"/>
<evidence type="ECO:0000313" key="3">
    <source>
        <dbReference type="Proteomes" id="UP000770717"/>
    </source>
</evidence>
<comment type="caution">
    <text evidence="2">The sequence shown here is derived from an EMBL/GenBank/DDBJ whole genome shotgun (WGS) entry which is preliminary data.</text>
</comment>
<evidence type="ECO:0000259" key="1">
    <source>
        <dbReference type="Pfam" id="PF01425"/>
    </source>
</evidence>
<dbReference type="Gene3D" id="3.90.1300.10">
    <property type="entry name" value="Amidase signature (AS) domain"/>
    <property type="match status" value="1"/>
</dbReference>
<sequence>EGLRRGGAKGPLYGVPVSIKEHIGYAGQPSTCGLVQNLDDVEEEDSVIVRVLKKQGAVVFAKTNVPQGLFCYETSNPIYGFTVNPHNRTKGVAGSSGGEGALISGGASILGIGTDIGGSIRLPASFCGIAGFKPTPNRLSMIRNRQCIDGMYSVPFCIGPMARDVDSLVYTMKALWCDEMFHLDTSVPPLYFNEKTFSSVEPLRIGFYEEDGFFQPNPSMRRVLRETKQLLAEAGHQVRGHAGPS</sequence>
<keyword evidence="3" id="KW-1185">Reference proteome</keyword>
<dbReference type="Proteomes" id="UP000770717">
    <property type="component" value="Unassembled WGS sequence"/>
</dbReference>
<dbReference type="GO" id="GO:0017064">
    <property type="term" value="F:fatty acid amide hydrolase activity"/>
    <property type="evidence" value="ECO:0007669"/>
    <property type="project" value="TreeGrafter"/>
</dbReference>
<name>A0A8J6BEW2_ELECQ</name>
<dbReference type="InterPro" id="IPR052096">
    <property type="entry name" value="Endocannabinoid_amidase"/>
</dbReference>
<dbReference type="PANTHER" id="PTHR45847">
    <property type="entry name" value="FATTY ACID AMIDE HYDROLASE"/>
    <property type="match status" value="1"/>
</dbReference>
<dbReference type="InterPro" id="IPR036928">
    <property type="entry name" value="AS_sf"/>
</dbReference>
<dbReference type="PANTHER" id="PTHR45847:SF8">
    <property type="entry name" value="FATTY ACID AMIDE HYDROLASE-RELATED"/>
    <property type="match status" value="1"/>
</dbReference>
<feature type="non-terminal residue" evidence="2">
    <location>
        <position position="245"/>
    </location>
</feature>
<accession>A0A8J6BEW2</accession>
<dbReference type="GO" id="GO:0009062">
    <property type="term" value="P:fatty acid catabolic process"/>
    <property type="evidence" value="ECO:0007669"/>
    <property type="project" value="TreeGrafter"/>
</dbReference>
<dbReference type="EMBL" id="WNTK01006118">
    <property type="protein sequence ID" value="KAG9463714.1"/>
    <property type="molecule type" value="Genomic_DNA"/>
</dbReference>
<organism evidence="2 3">
    <name type="scientific">Eleutherodactylus coqui</name>
    <name type="common">Puerto Rican coqui</name>
    <dbReference type="NCBI Taxonomy" id="57060"/>
    <lineage>
        <taxon>Eukaryota</taxon>
        <taxon>Metazoa</taxon>
        <taxon>Chordata</taxon>
        <taxon>Craniata</taxon>
        <taxon>Vertebrata</taxon>
        <taxon>Euteleostomi</taxon>
        <taxon>Amphibia</taxon>
        <taxon>Batrachia</taxon>
        <taxon>Anura</taxon>
        <taxon>Neobatrachia</taxon>
        <taxon>Hyloidea</taxon>
        <taxon>Eleutherodactylidae</taxon>
        <taxon>Eleutherodactylinae</taxon>
        <taxon>Eleutherodactylus</taxon>
        <taxon>Eleutherodactylus</taxon>
    </lineage>
</organism>
<proteinExistence type="predicted"/>
<dbReference type="Pfam" id="PF01425">
    <property type="entry name" value="Amidase"/>
    <property type="match status" value="1"/>
</dbReference>
<feature type="domain" description="Amidase" evidence="1">
    <location>
        <begin position="6"/>
        <end position="239"/>
    </location>
</feature>
<dbReference type="GO" id="GO:0004040">
    <property type="term" value="F:amidase activity"/>
    <property type="evidence" value="ECO:0007669"/>
    <property type="project" value="TreeGrafter"/>
</dbReference>
<evidence type="ECO:0000313" key="2">
    <source>
        <dbReference type="EMBL" id="KAG9463714.1"/>
    </source>
</evidence>
<dbReference type="InterPro" id="IPR023631">
    <property type="entry name" value="Amidase_dom"/>
</dbReference>